<protein>
    <recommendedName>
        <fullName evidence="6">Lipoprotein</fullName>
    </recommendedName>
</protein>
<evidence type="ECO:0000256" key="1">
    <source>
        <dbReference type="SAM" id="SignalP"/>
    </source>
</evidence>
<evidence type="ECO:0008006" key="6">
    <source>
        <dbReference type="Google" id="ProtNLM"/>
    </source>
</evidence>
<dbReference type="PROSITE" id="PS51257">
    <property type="entry name" value="PROKAR_LIPOPROTEIN"/>
    <property type="match status" value="1"/>
</dbReference>
<feature type="signal peptide" evidence="1">
    <location>
        <begin position="1"/>
        <end position="22"/>
    </location>
</feature>
<dbReference type="Pfam" id="PF24088">
    <property type="entry name" value="DUF7373"/>
    <property type="match status" value="1"/>
</dbReference>
<evidence type="ECO:0000313" key="4">
    <source>
        <dbReference type="EMBL" id="GGK57113.1"/>
    </source>
</evidence>
<dbReference type="InterPro" id="IPR055797">
    <property type="entry name" value="DUF7373"/>
</dbReference>
<dbReference type="EMBL" id="BMMW01000003">
    <property type="protein sequence ID" value="GGK57113.1"/>
    <property type="molecule type" value="Genomic_DNA"/>
</dbReference>
<dbReference type="AlphaFoldDB" id="A0A917QMV2"/>
<proteinExistence type="predicted"/>
<dbReference type="RefSeq" id="WP_188829773.1">
    <property type="nucleotide sequence ID" value="NZ_BMMW01000003.1"/>
</dbReference>
<accession>A0A917QMV2</accession>
<comment type="caution">
    <text evidence="4">The sequence shown here is derived from an EMBL/GenBank/DDBJ whole genome shotgun (WGS) entry which is preliminary data.</text>
</comment>
<dbReference type="InterPro" id="IPR056463">
    <property type="entry name" value="DUF7373_C"/>
</dbReference>
<evidence type="ECO:0000259" key="2">
    <source>
        <dbReference type="Pfam" id="PF24088"/>
    </source>
</evidence>
<organism evidence="4 5">
    <name type="scientific">Nocardia camponoti</name>
    <dbReference type="NCBI Taxonomy" id="1616106"/>
    <lineage>
        <taxon>Bacteria</taxon>
        <taxon>Bacillati</taxon>
        <taxon>Actinomycetota</taxon>
        <taxon>Actinomycetes</taxon>
        <taxon>Mycobacteriales</taxon>
        <taxon>Nocardiaceae</taxon>
        <taxon>Nocardia</taxon>
    </lineage>
</organism>
<sequence length="395" mass="42415">MYMFRFAAAIIVVASVSSCAVAGSAVPGELDVRTLATGSFDVDKHRYTDTAGSAGALVEGVRMAATIAPTVRIDPSLTYGRGDAVLSTVTSALDYVANVSRPILENRKYVTGYATAGADEENAPGAKRPGPTATVVTTSVLRFPDATTATLAARELEDADLGVSPDNRKLPSTKYPAAYLHWRPGIPSIGVFHAYNEFVISGLIQRPRADATDLTQWAEKSLAATLAQLAKFTPTPASNLSTLPVDPGNLLARAVVDKRTDLRPNEDTFAVYPAEHLTNISQDQKLAEETIAATGMDFIGEAGSSTVTRVRDQQGAEKLMQSFLDRSSHYDPMSAPSEVPGAKCLVLNSNGNAEKEYRYRCYVPYKRYLATVRGDKEPEIRQKVAAQYALLANSS</sequence>
<feature type="domain" description="DUF7373" evidence="3">
    <location>
        <begin position="250"/>
        <end position="394"/>
    </location>
</feature>
<reference evidence="4" key="1">
    <citation type="journal article" date="2014" name="Int. J. Syst. Evol. Microbiol.">
        <title>Complete genome sequence of Corynebacterium casei LMG S-19264T (=DSM 44701T), isolated from a smear-ripened cheese.</title>
        <authorList>
            <consortium name="US DOE Joint Genome Institute (JGI-PGF)"/>
            <person name="Walter F."/>
            <person name="Albersmeier A."/>
            <person name="Kalinowski J."/>
            <person name="Ruckert C."/>
        </authorList>
    </citation>
    <scope>NUCLEOTIDE SEQUENCE</scope>
    <source>
        <strain evidence="4">CGMCC 4.7278</strain>
    </source>
</reference>
<dbReference type="Pfam" id="PF24092">
    <property type="entry name" value="DUF7373_C"/>
    <property type="match status" value="1"/>
</dbReference>
<dbReference type="Proteomes" id="UP000612956">
    <property type="component" value="Unassembled WGS sequence"/>
</dbReference>
<name>A0A917QMV2_9NOCA</name>
<gene>
    <name evidence="4" type="ORF">GCM10011591_31570</name>
</gene>
<keyword evidence="1" id="KW-0732">Signal</keyword>
<feature type="chain" id="PRO_5039401537" description="Lipoprotein" evidence="1">
    <location>
        <begin position="23"/>
        <end position="395"/>
    </location>
</feature>
<reference evidence="4" key="2">
    <citation type="submission" date="2020-09" db="EMBL/GenBank/DDBJ databases">
        <authorList>
            <person name="Sun Q."/>
            <person name="Zhou Y."/>
        </authorList>
    </citation>
    <scope>NUCLEOTIDE SEQUENCE</scope>
    <source>
        <strain evidence="4">CGMCC 4.7278</strain>
    </source>
</reference>
<evidence type="ECO:0000313" key="5">
    <source>
        <dbReference type="Proteomes" id="UP000612956"/>
    </source>
</evidence>
<evidence type="ECO:0000259" key="3">
    <source>
        <dbReference type="Pfam" id="PF24092"/>
    </source>
</evidence>
<keyword evidence="5" id="KW-1185">Reference proteome</keyword>
<feature type="domain" description="DUF7373" evidence="2">
    <location>
        <begin position="50"/>
        <end position="245"/>
    </location>
</feature>